<protein>
    <submittedName>
        <fullName evidence="1">Uncharacterized protein</fullName>
    </submittedName>
</protein>
<name>A0A0C2DZT7_9BILA</name>
<dbReference type="Proteomes" id="UP000054047">
    <property type="component" value="Unassembled WGS sequence"/>
</dbReference>
<accession>A0A0C2DZT7</accession>
<keyword evidence="2" id="KW-1185">Reference proteome</keyword>
<dbReference type="AlphaFoldDB" id="A0A0C2DZT7"/>
<organism evidence="1 2">
    <name type="scientific">Ancylostoma duodenale</name>
    <dbReference type="NCBI Taxonomy" id="51022"/>
    <lineage>
        <taxon>Eukaryota</taxon>
        <taxon>Metazoa</taxon>
        <taxon>Ecdysozoa</taxon>
        <taxon>Nematoda</taxon>
        <taxon>Chromadorea</taxon>
        <taxon>Rhabditida</taxon>
        <taxon>Rhabditina</taxon>
        <taxon>Rhabditomorpha</taxon>
        <taxon>Strongyloidea</taxon>
        <taxon>Ancylostomatidae</taxon>
        <taxon>Ancylostomatinae</taxon>
        <taxon>Ancylostoma</taxon>
    </lineage>
</organism>
<gene>
    <name evidence="1" type="ORF">ANCDUO_01093</name>
</gene>
<proteinExistence type="predicted"/>
<reference evidence="1 2" key="1">
    <citation type="submission" date="2013-12" db="EMBL/GenBank/DDBJ databases">
        <title>Draft genome of the parsitic nematode Ancylostoma duodenale.</title>
        <authorList>
            <person name="Mitreva M."/>
        </authorList>
    </citation>
    <scope>NUCLEOTIDE SEQUENCE [LARGE SCALE GENOMIC DNA]</scope>
    <source>
        <strain evidence="1 2">Zhejiang</strain>
    </source>
</reference>
<evidence type="ECO:0000313" key="2">
    <source>
        <dbReference type="Proteomes" id="UP000054047"/>
    </source>
</evidence>
<sequence>MIKQGSKQAIRFFVMKTLKFSSVIENFFSDTLLLNSQFQDWYRGGSLFLSLLYILREVLLVSVPSVLKQIQKNMFQKLGCFRIFSH</sequence>
<dbReference type="EMBL" id="KN726343">
    <property type="protein sequence ID" value="KIH68572.1"/>
    <property type="molecule type" value="Genomic_DNA"/>
</dbReference>
<evidence type="ECO:0000313" key="1">
    <source>
        <dbReference type="EMBL" id="KIH68572.1"/>
    </source>
</evidence>